<dbReference type="Proteomes" id="UP000545286">
    <property type="component" value="Unassembled WGS sequence"/>
</dbReference>
<evidence type="ECO:0000313" key="4">
    <source>
        <dbReference type="Proteomes" id="UP000545286"/>
    </source>
</evidence>
<proteinExistence type="predicted"/>
<reference evidence="3 4" key="1">
    <citation type="submission" date="2020-08" db="EMBL/GenBank/DDBJ databases">
        <title>Sequencing the genomes of 1000 actinobacteria strains.</title>
        <authorList>
            <person name="Klenk H.-P."/>
        </authorList>
    </citation>
    <scope>NUCLEOTIDE SEQUENCE [LARGE SCALE GENOMIC DNA]</scope>
    <source>
        <strain evidence="3 4">DSM 20419</strain>
    </source>
</reference>
<accession>A0A7W4UPQ0</accession>
<name>A0A7W4UPQ0_9MICO</name>
<feature type="transmembrane region" description="Helical" evidence="2">
    <location>
        <begin position="177"/>
        <end position="199"/>
    </location>
</feature>
<protein>
    <submittedName>
        <fullName evidence="3">Uncharacterized protein</fullName>
    </submittedName>
</protein>
<comment type="caution">
    <text evidence="3">The sequence shown here is derived from an EMBL/GenBank/DDBJ whole genome shotgun (WGS) entry which is preliminary data.</text>
</comment>
<dbReference type="AlphaFoldDB" id="A0A7W4UPQ0"/>
<organism evidence="3 4">
    <name type="scientific">Pseudoclavibacter helvolus</name>
    <dbReference type="NCBI Taxonomy" id="255205"/>
    <lineage>
        <taxon>Bacteria</taxon>
        <taxon>Bacillati</taxon>
        <taxon>Actinomycetota</taxon>
        <taxon>Actinomycetes</taxon>
        <taxon>Micrococcales</taxon>
        <taxon>Microbacteriaceae</taxon>
        <taxon>Pseudoclavibacter</taxon>
    </lineage>
</organism>
<dbReference type="EMBL" id="JACHWJ010000003">
    <property type="protein sequence ID" value="MBB2958320.1"/>
    <property type="molecule type" value="Genomic_DNA"/>
</dbReference>
<feature type="transmembrane region" description="Helical" evidence="2">
    <location>
        <begin position="122"/>
        <end position="141"/>
    </location>
</feature>
<evidence type="ECO:0000256" key="1">
    <source>
        <dbReference type="SAM" id="MobiDB-lite"/>
    </source>
</evidence>
<feature type="compositionally biased region" description="Basic and acidic residues" evidence="1">
    <location>
        <begin position="7"/>
        <end position="21"/>
    </location>
</feature>
<feature type="region of interest" description="Disordered" evidence="1">
    <location>
        <begin position="1"/>
        <end position="23"/>
    </location>
</feature>
<dbReference type="RefSeq" id="WP_183625304.1">
    <property type="nucleotide sequence ID" value="NZ_JACHWJ010000003.1"/>
</dbReference>
<feature type="transmembrane region" description="Helical" evidence="2">
    <location>
        <begin position="67"/>
        <end position="92"/>
    </location>
</feature>
<feature type="transmembrane region" description="Helical" evidence="2">
    <location>
        <begin position="150"/>
        <end position="171"/>
    </location>
</feature>
<keyword evidence="2" id="KW-1133">Transmembrane helix</keyword>
<keyword evidence="2" id="KW-0472">Membrane</keyword>
<evidence type="ECO:0000313" key="3">
    <source>
        <dbReference type="EMBL" id="MBB2958320.1"/>
    </source>
</evidence>
<feature type="transmembrane region" description="Helical" evidence="2">
    <location>
        <begin position="99"/>
        <end position="116"/>
    </location>
</feature>
<evidence type="ECO:0000256" key="2">
    <source>
        <dbReference type="SAM" id="Phobius"/>
    </source>
</evidence>
<gene>
    <name evidence="3" type="ORF">FHX72_002465</name>
</gene>
<sequence>MSKKRRRDNDYSRRSSKAGERARRRPLGVKLPTAGLVQLWAGVILVGVVLGGWLLGFVTPMDADRGVGLILGGVIGLFAGLVAAAGVTGGLLMVGRWGVVPGVAVGVSLFGAVAASSADGPWVAVALLGFVAAIVGFYIAGLRSGFIPPVVVKTFGSPLAVVGGLVSLWIGTAQGNLQAIMVGVGFILVPLVIGGYGLFERARERREGGPAS</sequence>
<keyword evidence="4" id="KW-1185">Reference proteome</keyword>
<keyword evidence="2" id="KW-0812">Transmembrane</keyword>
<feature type="transmembrane region" description="Helical" evidence="2">
    <location>
        <begin position="31"/>
        <end position="55"/>
    </location>
</feature>